<dbReference type="Pfam" id="PF11288">
    <property type="entry name" value="DUF3089"/>
    <property type="match status" value="1"/>
</dbReference>
<accession>A0AAU4JXS7</accession>
<dbReference type="EMBL" id="CP108021">
    <property type="protein sequence ID" value="WUM18617.1"/>
    <property type="molecule type" value="Genomic_DNA"/>
</dbReference>
<protein>
    <submittedName>
        <fullName evidence="2">DUF3089 domain-containing protein</fullName>
    </submittedName>
</protein>
<dbReference type="Gene3D" id="3.40.50.1820">
    <property type="entry name" value="alpha/beta hydrolase"/>
    <property type="match status" value="1"/>
</dbReference>
<dbReference type="SUPFAM" id="SSF53474">
    <property type="entry name" value="alpha/beta-Hydrolases"/>
    <property type="match status" value="1"/>
</dbReference>
<dbReference type="InterPro" id="IPR021440">
    <property type="entry name" value="DUF3089"/>
</dbReference>
<organism evidence="2 3">
    <name type="scientific">Williamsia herbipolensis</name>
    <dbReference type="NCBI Taxonomy" id="1603258"/>
    <lineage>
        <taxon>Bacteria</taxon>
        <taxon>Bacillati</taxon>
        <taxon>Actinomycetota</taxon>
        <taxon>Actinomycetes</taxon>
        <taxon>Mycobacteriales</taxon>
        <taxon>Nocardiaceae</taxon>
        <taxon>Williamsia</taxon>
    </lineage>
</organism>
<evidence type="ECO:0000256" key="1">
    <source>
        <dbReference type="SAM" id="SignalP"/>
    </source>
</evidence>
<reference evidence="2 3" key="1">
    <citation type="submission" date="2022-10" db="EMBL/GenBank/DDBJ databases">
        <title>The complete genomes of actinobacterial strains from the NBC collection.</title>
        <authorList>
            <person name="Joergensen T.S."/>
            <person name="Alvarez Arevalo M."/>
            <person name="Sterndorff E.B."/>
            <person name="Faurdal D."/>
            <person name="Vuksanovic O."/>
            <person name="Mourched A.-S."/>
            <person name="Charusanti P."/>
            <person name="Shaw S."/>
            <person name="Blin K."/>
            <person name="Weber T."/>
        </authorList>
    </citation>
    <scope>NUCLEOTIDE SEQUENCE [LARGE SCALE GENOMIC DNA]</scope>
    <source>
        <strain evidence="2 3">NBC_00319</strain>
    </source>
</reference>
<gene>
    <name evidence="2" type="ORF">OG579_12790</name>
</gene>
<keyword evidence="1" id="KW-0732">Signal</keyword>
<dbReference type="RefSeq" id="WP_328856228.1">
    <property type="nucleotide sequence ID" value="NZ_CP108021.1"/>
</dbReference>
<keyword evidence="3" id="KW-1185">Reference proteome</keyword>
<evidence type="ECO:0000313" key="3">
    <source>
        <dbReference type="Proteomes" id="UP001432128"/>
    </source>
</evidence>
<dbReference type="KEGG" id="whr:OG579_12790"/>
<sequence>MARLRVIRSSFGIVAVLAVLATVLGVGAAAAAPSASGSTVWLCRPGQPGDACGGRSGAPIDCFYVYPTVSLQLGQNANRVIGPEERVIAAEQAAPFGARCNVWAPMYRQSTLRGLFSAGSGPQRNAALAVAFSDIRAAWTDYLAHHNAGRGVVLIGHSQGTLMLRALMRESIDGTATRDRIVSAILLGGNVLVRSGATTGGDFSTIPLCTERSQFGCVVAYSTFGNTPPADTRYGRVPATGSAPTPGAPFPAGPDLSVACTNPAALGSTATAPIRGLIAGREVDGYRARCTTGAGPHVLQVSGAAPIPASALPRLPNPTWGTHLLDVNLAQRDLIDLVGAQTAAYLAAR</sequence>
<dbReference type="InterPro" id="IPR029058">
    <property type="entry name" value="AB_hydrolase_fold"/>
</dbReference>
<proteinExistence type="predicted"/>
<evidence type="ECO:0000313" key="2">
    <source>
        <dbReference type="EMBL" id="WUM18617.1"/>
    </source>
</evidence>
<dbReference type="AlphaFoldDB" id="A0AAU4JXS7"/>
<feature type="signal peptide" evidence="1">
    <location>
        <begin position="1"/>
        <end position="31"/>
    </location>
</feature>
<name>A0AAU4JXS7_9NOCA</name>
<dbReference type="Proteomes" id="UP001432128">
    <property type="component" value="Chromosome"/>
</dbReference>
<feature type="chain" id="PRO_5043962918" evidence="1">
    <location>
        <begin position="32"/>
        <end position="349"/>
    </location>
</feature>